<dbReference type="Gene3D" id="3.80.10.10">
    <property type="entry name" value="Ribonuclease Inhibitor"/>
    <property type="match status" value="1"/>
</dbReference>
<keyword evidence="2" id="KW-1185">Reference proteome</keyword>
<dbReference type="PANTHER" id="PTHR20933:SF3">
    <property type="entry name" value="F-BOX ONLY PROTEIN 33"/>
    <property type="match status" value="1"/>
</dbReference>
<dbReference type="SUPFAM" id="SSF52047">
    <property type="entry name" value="RNI-like"/>
    <property type="match status" value="1"/>
</dbReference>
<dbReference type="InterPro" id="IPR032675">
    <property type="entry name" value="LRR_dom_sf"/>
</dbReference>
<dbReference type="AlphaFoldDB" id="A0A7J8B195"/>
<organism evidence="1 2">
    <name type="scientific">Pipistrellus kuhlii</name>
    <name type="common">Kuhl's pipistrelle</name>
    <dbReference type="NCBI Taxonomy" id="59472"/>
    <lineage>
        <taxon>Eukaryota</taxon>
        <taxon>Metazoa</taxon>
        <taxon>Chordata</taxon>
        <taxon>Craniata</taxon>
        <taxon>Vertebrata</taxon>
        <taxon>Euteleostomi</taxon>
        <taxon>Mammalia</taxon>
        <taxon>Eutheria</taxon>
        <taxon>Laurasiatheria</taxon>
        <taxon>Chiroptera</taxon>
        <taxon>Yangochiroptera</taxon>
        <taxon>Vespertilionidae</taxon>
        <taxon>Pipistrellus</taxon>
    </lineage>
</organism>
<dbReference type="GO" id="GO:0031398">
    <property type="term" value="P:positive regulation of protein ubiquitination"/>
    <property type="evidence" value="ECO:0007669"/>
    <property type="project" value="TreeGrafter"/>
</dbReference>
<dbReference type="Proteomes" id="UP000558488">
    <property type="component" value="Unassembled WGS sequence"/>
</dbReference>
<evidence type="ECO:0000313" key="1">
    <source>
        <dbReference type="EMBL" id="KAF6392583.1"/>
    </source>
</evidence>
<gene>
    <name evidence="1" type="ORF">mPipKuh1_007780</name>
</gene>
<reference evidence="1 2" key="1">
    <citation type="journal article" date="2020" name="Nature">
        <title>Six reference-quality genomes reveal evolution of bat adaptations.</title>
        <authorList>
            <person name="Jebb D."/>
            <person name="Huang Z."/>
            <person name="Pippel M."/>
            <person name="Hughes G.M."/>
            <person name="Lavrichenko K."/>
            <person name="Devanna P."/>
            <person name="Winkler S."/>
            <person name="Jermiin L.S."/>
            <person name="Skirmuntt E.C."/>
            <person name="Katzourakis A."/>
            <person name="Burkitt-Gray L."/>
            <person name="Ray D.A."/>
            <person name="Sullivan K.A.M."/>
            <person name="Roscito J.G."/>
            <person name="Kirilenko B.M."/>
            <person name="Davalos L.M."/>
            <person name="Corthals A.P."/>
            <person name="Power M.L."/>
            <person name="Jones G."/>
            <person name="Ransome R.D."/>
            <person name="Dechmann D.K.N."/>
            <person name="Locatelli A.G."/>
            <person name="Puechmaille S.J."/>
            <person name="Fedrigo O."/>
            <person name="Jarvis E.D."/>
            <person name="Hiller M."/>
            <person name="Vernes S.C."/>
            <person name="Myers E.W."/>
            <person name="Teeling E.C."/>
        </authorList>
    </citation>
    <scope>NUCLEOTIDE SEQUENCE [LARGE SCALE GENOMIC DNA]</scope>
    <source>
        <strain evidence="1">MPipKuh1</strain>
        <tissue evidence="1">Flight muscle</tissue>
    </source>
</reference>
<accession>A0A7J8B195</accession>
<evidence type="ECO:0000313" key="2">
    <source>
        <dbReference type="Proteomes" id="UP000558488"/>
    </source>
</evidence>
<dbReference type="PANTHER" id="PTHR20933">
    <property type="entry name" value="F-BOX ONLY PROTEIN 33"/>
    <property type="match status" value="1"/>
</dbReference>
<sequence length="143" mass="16052">MAVLWVYAENSNPTSLSSLSNSIANTMEHLSLLDNNISGNSTLITTVELEQFVNLRSLALDFCNFTAEIARVLSESNHVPLQRLSLLAHNVSVMHKSLDSMPNDENWKALSRRSPSLQVYIMAFDIKSEDILKILKPSREDSF</sequence>
<proteinExistence type="predicted"/>
<name>A0A7J8B195_PIPKU</name>
<comment type="caution">
    <text evidence="1">The sequence shown here is derived from an EMBL/GenBank/DDBJ whole genome shotgun (WGS) entry which is preliminary data.</text>
</comment>
<protein>
    <submittedName>
        <fullName evidence="1">Uncharacterized protein</fullName>
    </submittedName>
</protein>
<dbReference type="EMBL" id="JACAGB010000001">
    <property type="protein sequence ID" value="KAF6392583.1"/>
    <property type="molecule type" value="Genomic_DNA"/>
</dbReference>